<sequence>MSILRSTSRLRPSRVLSSVRPRGQISCESRRPSSSTTATATSYVTSLLRKADYENYVATLFTPSQSRQAVWAVRAFNVETALIRENVKNPQIGKGRIAWWRDAIDKVYDGKPPIHPVTELLARALDAAPLSKSWFKRILTEREANLQDPQYATIADLERYAENTAAALLYLQLEALGLQNPQADHAASHIGKAIGIATILRATPFHVEERRFYLPSEIMAKHALSAETIFRSGPSPELEEVVFEVATAANDHLITARSFLKESPPQAHPALLSAIPADMYLQALEKANFNIFDPKLGKRNWKLPFRLWSAARTKTI</sequence>
<dbReference type="STRING" id="109895.A0A507EG36"/>
<dbReference type="GO" id="GO:0016117">
    <property type="term" value="P:carotenoid biosynthetic process"/>
    <property type="evidence" value="ECO:0007669"/>
    <property type="project" value="UniProtKB-KW"/>
</dbReference>
<dbReference type="Pfam" id="PF00494">
    <property type="entry name" value="SQS_PSY"/>
    <property type="match status" value="1"/>
</dbReference>
<dbReference type="InterPro" id="IPR008949">
    <property type="entry name" value="Isoprenoid_synthase_dom_sf"/>
</dbReference>
<dbReference type="EMBL" id="QEAQ01000003">
    <property type="protein sequence ID" value="TPX62385.1"/>
    <property type="molecule type" value="Genomic_DNA"/>
</dbReference>
<dbReference type="AlphaFoldDB" id="A0A507EG36"/>
<gene>
    <name evidence="4" type="ORF">PhCBS80983_g00528</name>
</gene>
<name>A0A507EG36_9FUNG</name>
<comment type="catalytic activity">
    <reaction evidence="1">
        <text>2 (2E,6E,10E)-geranylgeranyl diphosphate = 15-cis-phytoene + 2 diphosphate</text>
        <dbReference type="Rhea" id="RHEA:34475"/>
        <dbReference type="ChEBI" id="CHEBI:27787"/>
        <dbReference type="ChEBI" id="CHEBI:33019"/>
        <dbReference type="ChEBI" id="CHEBI:58756"/>
        <dbReference type="EC" id="2.5.1.32"/>
    </reaction>
</comment>
<protein>
    <recommendedName>
        <fullName evidence="2">15-cis-phytoene synthase</fullName>
        <ecNumber evidence="2">2.5.1.32</ecNumber>
    </recommendedName>
</protein>
<reference evidence="4 5" key="1">
    <citation type="journal article" date="2019" name="Sci. Rep.">
        <title>Comparative genomics of chytrid fungi reveal insights into the obligate biotrophic and pathogenic lifestyle of Synchytrium endobioticum.</title>
        <authorList>
            <person name="van de Vossenberg B.T.L.H."/>
            <person name="Warris S."/>
            <person name="Nguyen H.D.T."/>
            <person name="van Gent-Pelzer M.P.E."/>
            <person name="Joly D.L."/>
            <person name="van de Geest H.C."/>
            <person name="Bonants P.J.M."/>
            <person name="Smith D.S."/>
            <person name="Levesque C.A."/>
            <person name="van der Lee T.A.J."/>
        </authorList>
    </citation>
    <scope>NUCLEOTIDE SEQUENCE [LARGE SCALE GENOMIC DNA]</scope>
    <source>
        <strain evidence="4 5">CBS 809.83</strain>
    </source>
</reference>
<dbReference type="Gene3D" id="1.10.600.10">
    <property type="entry name" value="Farnesyl Diphosphate Synthase"/>
    <property type="match status" value="1"/>
</dbReference>
<proteinExistence type="predicted"/>
<accession>A0A507EG36</accession>
<evidence type="ECO:0000256" key="3">
    <source>
        <dbReference type="ARBA" id="ARBA00022746"/>
    </source>
</evidence>
<dbReference type="SUPFAM" id="SSF48576">
    <property type="entry name" value="Terpenoid synthases"/>
    <property type="match status" value="1"/>
</dbReference>
<keyword evidence="5" id="KW-1185">Reference proteome</keyword>
<keyword evidence="3" id="KW-0125">Carotenoid biosynthesis</keyword>
<dbReference type="InterPro" id="IPR002060">
    <property type="entry name" value="Squ/phyt_synthse"/>
</dbReference>
<evidence type="ECO:0000256" key="1">
    <source>
        <dbReference type="ARBA" id="ARBA00001805"/>
    </source>
</evidence>
<evidence type="ECO:0000313" key="4">
    <source>
        <dbReference type="EMBL" id="TPX62385.1"/>
    </source>
</evidence>
<dbReference type="PANTHER" id="PTHR31480">
    <property type="entry name" value="BIFUNCTIONAL LYCOPENE CYCLASE/PHYTOENE SYNTHASE"/>
    <property type="match status" value="1"/>
</dbReference>
<comment type="caution">
    <text evidence="4">The sequence shown here is derived from an EMBL/GenBank/DDBJ whole genome shotgun (WGS) entry which is preliminary data.</text>
</comment>
<evidence type="ECO:0000313" key="5">
    <source>
        <dbReference type="Proteomes" id="UP000318582"/>
    </source>
</evidence>
<dbReference type="Proteomes" id="UP000318582">
    <property type="component" value="Unassembled WGS sequence"/>
</dbReference>
<organism evidence="4 5">
    <name type="scientific">Powellomyces hirtus</name>
    <dbReference type="NCBI Taxonomy" id="109895"/>
    <lineage>
        <taxon>Eukaryota</taxon>
        <taxon>Fungi</taxon>
        <taxon>Fungi incertae sedis</taxon>
        <taxon>Chytridiomycota</taxon>
        <taxon>Chytridiomycota incertae sedis</taxon>
        <taxon>Chytridiomycetes</taxon>
        <taxon>Spizellomycetales</taxon>
        <taxon>Powellomycetaceae</taxon>
        <taxon>Powellomyces</taxon>
    </lineage>
</organism>
<evidence type="ECO:0000256" key="2">
    <source>
        <dbReference type="ARBA" id="ARBA00012396"/>
    </source>
</evidence>
<dbReference type="EC" id="2.5.1.32" evidence="2"/>